<protein>
    <submittedName>
        <fullName evidence="2">Uncharacterized protein</fullName>
    </submittedName>
</protein>
<gene>
    <name evidence="2" type="ORF">GGI15_002846</name>
</gene>
<dbReference type="AlphaFoldDB" id="A0A9W8LJ68"/>
<dbReference type="EMBL" id="JANBUM010000169">
    <property type="protein sequence ID" value="KAJ2782648.1"/>
    <property type="molecule type" value="Genomic_DNA"/>
</dbReference>
<feature type="compositionally biased region" description="Basic and acidic residues" evidence="1">
    <location>
        <begin position="305"/>
        <end position="315"/>
    </location>
</feature>
<evidence type="ECO:0000313" key="2">
    <source>
        <dbReference type="EMBL" id="KAJ2782648.1"/>
    </source>
</evidence>
<feature type="region of interest" description="Disordered" evidence="1">
    <location>
        <begin position="295"/>
        <end position="315"/>
    </location>
</feature>
<name>A0A9W8LJ68_9FUNG</name>
<reference evidence="2" key="1">
    <citation type="submission" date="2022-07" db="EMBL/GenBank/DDBJ databases">
        <title>Phylogenomic reconstructions and comparative analyses of Kickxellomycotina fungi.</title>
        <authorList>
            <person name="Reynolds N.K."/>
            <person name="Stajich J.E."/>
            <person name="Barry K."/>
            <person name="Grigoriev I.V."/>
            <person name="Crous P."/>
            <person name="Smith M.E."/>
        </authorList>
    </citation>
    <scope>NUCLEOTIDE SEQUENCE</scope>
    <source>
        <strain evidence="2">BCRC 34489</strain>
    </source>
</reference>
<dbReference type="Proteomes" id="UP001140172">
    <property type="component" value="Unassembled WGS sequence"/>
</dbReference>
<proteinExistence type="predicted"/>
<sequence length="315" mass="35528">MIEAVLATAFEAPITFSSLHTLTLSYLEEQIDDDNSDDDSDEGGISDSSDSEDEAEADTEEIQMSEQDRWERDAIVGDLGNFDRCRIIFPKLEYANIYNTPGNAVLNSVYAFPERMSMIYIYNSFPALKLFAGSGIKSVKSTEFYFTNIGACDENGFYRLTSNFFEPGNIDCEYSKISVPRTDFAINWSLVNWGTLQHLVIGECFASELSRILEQCPRVEDIKMDRLIAEELIDSLKSKLPPGLAEHIMHISKDDDLCVQKLRLAVSSAFLSHSVLNQIKVSECTWKKKGGVVREKRKGAGSNHSTREYDWSLEM</sequence>
<accession>A0A9W8LJ68</accession>
<evidence type="ECO:0000256" key="1">
    <source>
        <dbReference type="SAM" id="MobiDB-lite"/>
    </source>
</evidence>
<keyword evidence="3" id="KW-1185">Reference proteome</keyword>
<organism evidence="2 3">
    <name type="scientific">Coemansia interrupta</name>
    <dbReference type="NCBI Taxonomy" id="1126814"/>
    <lineage>
        <taxon>Eukaryota</taxon>
        <taxon>Fungi</taxon>
        <taxon>Fungi incertae sedis</taxon>
        <taxon>Zoopagomycota</taxon>
        <taxon>Kickxellomycotina</taxon>
        <taxon>Kickxellomycetes</taxon>
        <taxon>Kickxellales</taxon>
        <taxon>Kickxellaceae</taxon>
        <taxon>Coemansia</taxon>
    </lineage>
</organism>
<feature type="compositionally biased region" description="Acidic residues" evidence="1">
    <location>
        <begin position="30"/>
        <end position="63"/>
    </location>
</feature>
<comment type="caution">
    <text evidence="2">The sequence shown here is derived from an EMBL/GenBank/DDBJ whole genome shotgun (WGS) entry which is preliminary data.</text>
</comment>
<evidence type="ECO:0000313" key="3">
    <source>
        <dbReference type="Proteomes" id="UP001140172"/>
    </source>
</evidence>
<feature type="region of interest" description="Disordered" evidence="1">
    <location>
        <begin position="30"/>
        <end position="67"/>
    </location>
</feature>